<evidence type="ECO:0000256" key="7">
    <source>
        <dbReference type="PROSITE-ProRule" id="PRU10141"/>
    </source>
</evidence>
<dbReference type="SUPFAM" id="SSF89372">
    <property type="entry name" value="Fucose-specific lectin"/>
    <property type="match status" value="1"/>
</dbReference>
<accession>A0A1C3P6E9</accession>
<evidence type="ECO:0000313" key="10">
    <source>
        <dbReference type="Proteomes" id="UP000199013"/>
    </source>
</evidence>
<evidence type="ECO:0000256" key="4">
    <source>
        <dbReference type="ARBA" id="ARBA00022741"/>
    </source>
</evidence>
<dbReference type="Proteomes" id="UP000199013">
    <property type="component" value="Unassembled WGS sequence"/>
</dbReference>
<evidence type="ECO:0000256" key="5">
    <source>
        <dbReference type="ARBA" id="ARBA00022777"/>
    </source>
</evidence>
<evidence type="ECO:0000256" key="1">
    <source>
        <dbReference type="ARBA" id="ARBA00012513"/>
    </source>
</evidence>
<dbReference type="AlphaFoldDB" id="A0A1C3P6E9"/>
<dbReference type="GO" id="GO:0004674">
    <property type="term" value="F:protein serine/threonine kinase activity"/>
    <property type="evidence" value="ECO:0007669"/>
    <property type="project" value="UniProtKB-KW"/>
</dbReference>
<keyword evidence="2" id="KW-0723">Serine/threonine-protein kinase</keyword>
<dbReference type="PROSITE" id="PS50011">
    <property type="entry name" value="PROTEIN_KINASE_DOM"/>
    <property type="match status" value="1"/>
</dbReference>
<feature type="binding site" evidence="7">
    <location>
        <position position="40"/>
    </location>
    <ligand>
        <name>ATP</name>
        <dbReference type="ChEBI" id="CHEBI:30616"/>
    </ligand>
</feature>
<feature type="domain" description="Protein kinase" evidence="8">
    <location>
        <begin position="11"/>
        <end position="269"/>
    </location>
</feature>
<dbReference type="InterPro" id="IPR011009">
    <property type="entry name" value="Kinase-like_dom_sf"/>
</dbReference>
<proteinExistence type="predicted"/>
<dbReference type="InterPro" id="IPR017441">
    <property type="entry name" value="Protein_kinase_ATP_BS"/>
</dbReference>
<dbReference type="PANTHER" id="PTHR43289:SF6">
    <property type="entry name" value="SERINE_THREONINE-PROTEIN KINASE NEKL-3"/>
    <property type="match status" value="1"/>
</dbReference>
<gene>
    <name evidence="9" type="ORF">FDG2_4530</name>
</gene>
<keyword evidence="4 7" id="KW-0547">Nucleotide-binding</keyword>
<dbReference type="InterPro" id="IPR000719">
    <property type="entry name" value="Prot_kinase_dom"/>
</dbReference>
<name>A0A1C3P6E9_9ACTN</name>
<keyword evidence="5" id="KW-0418">Kinase</keyword>
<dbReference type="EC" id="2.7.11.1" evidence="1"/>
<dbReference type="PANTHER" id="PTHR43289">
    <property type="entry name" value="MITOGEN-ACTIVATED PROTEIN KINASE KINASE KINASE 20-RELATED"/>
    <property type="match status" value="1"/>
</dbReference>
<dbReference type="Gene3D" id="1.10.510.10">
    <property type="entry name" value="Transferase(Phosphotransferase) domain 1"/>
    <property type="match status" value="1"/>
</dbReference>
<sequence>MRAGTALSGKYRLDKPLGNGGMGQVWQAVDLNLGRAVAVKLIRGQQQHPGLLERFRREARLAAGLQHENVLTVHDSGMHDGHMFIVMELLRGEDLGKKLARHPKGLPRRRVVALALQLAEALAVVHERGIVHRDLKPANLFVVPVDRLKVCDFGLARDSAVPSSLTPLASVMGTPPYIAPEVWLGMRAGPATDLYAVGVILYELLTGSRPFAGSNHALMRQHLDVVPTPPRDRNPAIDDPLNDITLALLAKNPADRPNASALATALNAIQRSGDLKPASGPVSPGKDQTRVNAPIACSSITSNHIEVFVLNDTEQLWHRWFSPGPNWSAWENMWRPDGQVSAVAAGFHDDGHQEIAVAIGGTVHHRWWDNGWSDWHEMPTVR</sequence>
<evidence type="ECO:0000256" key="2">
    <source>
        <dbReference type="ARBA" id="ARBA00022527"/>
    </source>
</evidence>
<dbReference type="GO" id="GO:0005524">
    <property type="term" value="F:ATP binding"/>
    <property type="evidence" value="ECO:0007669"/>
    <property type="project" value="UniProtKB-UniRule"/>
</dbReference>
<dbReference type="EMBL" id="FLUV01001893">
    <property type="protein sequence ID" value="SBW25381.1"/>
    <property type="molecule type" value="Genomic_DNA"/>
</dbReference>
<evidence type="ECO:0000256" key="3">
    <source>
        <dbReference type="ARBA" id="ARBA00022679"/>
    </source>
</evidence>
<dbReference type="InterPro" id="IPR008271">
    <property type="entry name" value="Ser/Thr_kinase_AS"/>
</dbReference>
<keyword evidence="6 7" id="KW-0067">ATP-binding</keyword>
<dbReference type="SUPFAM" id="SSF56112">
    <property type="entry name" value="Protein kinase-like (PK-like)"/>
    <property type="match status" value="1"/>
</dbReference>
<protein>
    <recommendedName>
        <fullName evidence="1">non-specific serine/threonine protein kinase</fullName>
        <ecNumber evidence="1">2.7.11.1</ecNumber>
    </recommendedName>
</protein>
<dbReference type="Gene3D" id="3.30.200.20">
    <property type="entry name" value="Phosphorylase Kinase, domain 1"/>
    <property type="match status" value="1"/>
</dbReference>
<organism evidence="9 10">
    <name type="scientific">Candidatus Protofrankia californiensis</name>
    <dbReference type="NCBI Taxonomy" id="1839754"/>
    <lineage>
        <taxon>Bacteria</taxon>
        <taxon>Bacillati</taxon>
        <taxon>Actinomycetota</taxon>
        <taxon>Actinomycetes</taxon>
        <taxon>Frankiales</taxon>
        <taxon>Frankiaceae</taxon>
        <taxon>Protofrankia</taxon>
    </lineage>
</organism>
<dbReference type="CDD" id="cd14014">
    <property type="entry name" value="STKc_PknB_like"/>
    <property type="match status" value="1"/>
</dbReference>
<evidence type="ECO:0000313" key="9">
    <source>
        <dbReference type="EMBL" id="SBW25381.1"/>
    </source>
</evidence>
<dbReference type="PROSITE" id="PS00108">
    <property type="entry name" value="PROTEIN_KINASE_ST"/>
    <property type="match status" value="1"/>
</dbReference>
<dbReference type="Pfam" id="PF00069">
    <property type="entry name" value="Pkinase"/>
    <property type="match status" value="1"/>
</dbReference>
<evidence type="ECO:0000259" key="8">
    <source>
        <dbReference type="PROSITE" id="PS50011"/>
    </source>
</evidence>
<keyword evidence="10" id="KW-1185">Reference proteome</keyword>
<keyword evidence="3" id="KW-0808">Transferase</keyword>
<dbReference type="Gene3D" id="2.120.10.70">
    <property type="entry name" value="Fucose-specific lectin"/>
    <property type="match status" value="1"/>
</dbReference>
<evidence type="ECO:0000256" key="6">
    <source>
        <dbReference type="ARBA" id="ARBA00022840"/>
    </source>
</evidence>
<dbReference type="PROSITE" id="PS00107">
    <property type="entry name" value="PROTEIN_KINASE_ATP"/>
    <property type="match status" value="1"/>
</dbReference>
<reference evidence="10" key="1">
    <citation type="submission" date="2016-02" db="EMBL/GenBank/DDBJ databases">
        <authorList>
            <person name="Wibberg D."/>
        </authorList>
    </citation>
    <scope>NUCLEOTIDE SEQUENCE [LARGE SCALE GENOMIC DNA]</scope>
</reference>
<dbReference type="SMART" id="SM00220">
    <property type="entry name" value="S_TKc"/>
    <property type="match status" value="1"/>
</dbReference>